<evidence type="ECO:0008006" key="3">
    <source>
        <dbReference type="Google" id="ProtNLM"/>
    </source>
</evidence>
<evidence type="ECO:0000313" key="2">
    <source>
        <dbReference type="Proteomes" id="UP000566071"/>
    </source>
</evidence>
<sequence>MGLLPMLNNVTDERERAQIIKYLNLSAAELDNIIREITQKSTQIIEKYPTHLTEAGTSGQHQD</sequence>
<gene>
    <name evidence="1" type="ORF">HK413_02660</name>
</gene>
<proteinExistence type="predicted"/>
<comment type="caution">
    <text evidence="1">The sequence shown here is derived from an EMBL/GenBank/DDBJ whole genome shotgun (WGS) entry which is preliminary data.</text>
</comment>
<dbReference type="Proteomes" id="UP000566071">
    <property type="component" value="Unassembled WGS sequence"/>
</dbReference>
<evidence type="ECO:0000313" key="1">
    <source>
        <dbReference type="EMBL" id="NNU33337.1"/>
    </source>
</evidence>
<name>A0ABX1W5L2_9SPHI</name>
<keyword evidence="2" id="KW-1185">Reference proteome</keyword>
<reference evidence="1 2" key="1">
    <citation type="submission" date="2020-05" db="EMBL/GenBank/DDBJ databases">
        <authorList>
            <person name="Khan S.A."/>
            <person name="Jeon C.O."/>
            <person name="Chun B.H."/>
        </authorList>
    </citation>
    <scope>NUCLEOTIDE SEQUENCE [LARGE SCALE GENOMIC DNA]</scope>
    <source>
        <strain evidence="1 2">S1162</strain>
    </source>
</reference>
<accession>A0ABX1W5L2</accession>
<dbReference type="EMBL" id="JABFCR010000008">
    <property type="protein sequence ID" value="NNU33337.1"/>
    <property type="molecule type" value="Genomic_DNA"/>
</dbReference>
<organism evidence="1 2">
    <name type="scientific">Mucilaginibacter humi</name>
    <dbReference type="NCBI Taxonomy" id="2732510"/>
    <lineage>
        <taxon>Bacteria</taxon>
        <taxon>Pseudomonadati</taxon>
        <taxon>Bacteroidota</taxon>
        <taxon>Sphingobacteriia</taxon>
        <taxon>Sphingobacteriales</taxon>
        <taxon>Sphingobacteriaceae</taxon>
        <taxon>Mucilaginibacter</taxon>
    </lineage>
</organism>
<protein>
    <recommendedName>
        <fullName evidence="3">MarR family transcriptional regulator</fullName>
    </recommendedName>
</protein>